<comment type="caution">
    <text evidence="2">The sequence shown here is derived from an EMBL/GenBank/DDBJ whole genome shotgun (WGS) entry which is preliminary data.</text>
</comment>
<protein>
    <recommendedName>
        <fullName evidence="1">PDZ domain-containing protein</fullName>
    </recommendedName>
</protein>
<dbReference type="AlphaFoldDB" id="A0A4Y2WBL4"/>
<name>A0A4Y2WBL4_ARAVE</name>
<dbReference type="InterPro" id="IPR036034">
    <property type="entry name" value="PDZ_sf"/>
</dbReference>
<dbReference type="GO" id="GO:0005634">
    <property type="term" value="C:nucleus"/>
    <property type="evidence" value="ECO:0007669"/>
    <property type="project" value="TreeGrafter"/>
</dbReference>
<dbReference type="InterPro" id="IPR001478">
    <property type="entry name" value="PDZ"/>
</dbReference>
<reference evidence="2 3" key="1">
    <citation type="journal article" date="2019" name="Sci. Rep.">
        <title>Orb-weaving spider Araneus ventricosus genome elucidates the spidroin gene catalogue.</title>
        <authorList>
            <person name="Kono N."/>
            <person name="Nakamura H."/>
            <person name="Ohtoshi R."/>
            <person name="Moran D.A.P."/>
            <person name="Shinohara A."/>
            <person name="Yoshida Y."/>
            <person name="Fujiwara M."/>
            <person name="Mori M."/>
            <person name="Tomita M."/>
            <person name="Arakawa K."/>
        </authorList>
    </citation>
    <scope>NUCLEOTIDE SEQUENCE [LARGE SCALE GENOMIC DNA]</scope>
</reference>
<dbReference type="PANTHER" id="PTHR46848:SF1">
    <property type="entry name" value="REGULATOR OF G-PROTEIN SIGNALING 3"/>
    <property type="match status" value="1"/>
</dbReference>
<dbReference type="PANTHER" id="PTHR46848">
    <property type="entry name" value="REGULATOR OF G-PROTEIN SIGNALING 3"/>
    <property type="match status" value="1"/>
</dbReference>
<dbReference type="Proteomes" id="UP000499080">
    <property type="component" value="Unassembled WGS sequence"/>
</dbReference>
<dbReference type="GO" id="GO:0005886">
    <property type="term" value="C:plasma membrane"/>
    <property type="evidence" value="ECO:0007669"/>
    <property type="project" value="TreeGrafter"/>
</dbReference>
<evidence type="ECO:0000313" key="2">
    <source>
        <dbReference type="EMBL" id="GBO34321.1"/>
    </source>
</evidence>
<dbReference type="Pfam" id="PF00595">
    <property type="entry name" value="PDZ"/>
    <property type="match status" value="1"/>
</dbReference>
<gene>
    <name evidence="2" type="ORF">AVEN_90136_1</name>
</gene>
<proteinExistence type="predicted"/>
<feature type="non-terminal residue" evidence="2">
    <location>
        <position position="136"/>
    </location>
</feature>
<accession>A0A4Y2WBL4</accession>
<dbReference type="SUPFAM" id="SSF50156">
    <property type="entry name" value="PDZ domain-like"/>
    <property type="match status" value="1"/>
</dbReference>
<evidence type="ECO:0000313" key="3">
    <source>
        <dbReference type="Proteomes" id="UP000499080"/>
    </source>
</evidence>
<dbReference type="EMBL" id="BGPR01058120">
    <property type="protein sequence ID" value="GBO34321.1"/>
    <property type="molecule type" value="Genomic_DNA"/>
</dbReference>
<feature type="domain" description="PDZ" evidence="1">
    <location>
        <begin position="74"/>
        <end position="136"/>
    </location>
</feature>
<dbReference type="PROSITE" id="PS50106">
    <property type="entry name" value="PDZ"/>
    <property type="match status" value="1"/>
</dbReference>
<organism evidence="2 3">
    <name type="scientific">Araneus ventricosus</name>
    <name type="common">Orbweaver spider</name>
    <name type="synonym">Epeira ventricosa</name>
    <dbReference type="NCBI Taxonomy" id="182803"/>
    <lineage>
        <taxon>Eukaryota</taxon>
        <taxon>Metazoa</taxon>
        <taxon>Ecdysozoa</taxon>
        <taxon>Arthropoda</taxon>
        <taxon>Chelicerata</taxon>
        <taxon>Arachnida</taxon>
        <taxon>Araneae</taxon>
        <taxon>Araneomorphae</taxon>
        <taxon>Entelegynae</taxon>
        <taxon>Araneoidea</taxon>
        <taxon>Araneidae</taxon>
        <taxon>Araneus</taxon>
    </lineage>
</organism>
<dbReference type="OrthoDB" id="410721at2759"/>
<sequence>MRCSQNQVITRDDNLGISLPMSCLTKQLFLFLIVKADNLCHRCETDIYNYKAEIYLSTHMSPELGGHELPVVGWIAVPKSPSGFGFTVAWTKPPMVEFVNEGSTAEKAGVLPGDKIIYIDKIPVSKKGKEEIENIV</sequence>
<evidence type="ECO:0000259" key="1">
    <source>
        <dbReference type="PROSITE" id="PS50106"/>
    </source>
</evidence>
<dbReference type="Gene3D" id="2.30.42.10">
    <property type="match status" value="1"/>
</dbReference>
<keyword evidence="3" id="KW-1185">Reference proteome</keyword>